<keyword evidence="1" id="KW-0325">Glycoprotein</keyword>
<evidence type="ECO:0000256" key="1">
    <source>
        <dbReference type="ARBA" id="ARBA00023180"/>
    </source>
</evidence>
<evidence type="ECO:0000313" key="6">
    <source>
        <dbReference type="Proteomes" id="UP000887116"/>
    </source>
</evidence>
<proteinExistence type="predicted"/>
<dbReference type="PANTHER" id="PTHR11559">
    <property type="entry name" value="CARBOXYLESTERASE"/>
    <property type="match status" value="1"/>
</dbReference>
<sequence length="342" mass="38708">MSPPVEHHRKDDRLSLLTNLHRSYGQTDNGIQPYGQEAASVQQQFSHQQHLRNTNFSQLEPEKIFCLRQQFLMAAAIIVVASLVVFVLFVTTFRKVPSDDSFLNIDSMSGQEFSPTHRQVAVKTSCGHVIGKSEDDAYVFKGIAYATPPIGTRRWRKPVPLWVDSAWCDEHQTQEAFTFGSKCFQLNPYTKLYEGSEDCLFLNVWTPSLDMSRGGLEVMVWIHGGFLQFGNGNEPGISPTAKLAKKMNMVFVSMNYRLYTLGFMALDILTDDILTDSKGNYGLWDQLCALQWVKENIKNFGGDPRKNKSTASLKSGHGRELMDSFGRSRPGPKIRRPNKWKG</sequence>
<feature type="transmembrane region" description="Helical" evidence="3">
    <location>
        <begin position="71"/>
        <end position="93"/>
    </location>
</feature>
<dbReference type="InterPro" id="IPR019819">
    <property type="entry name" value="Carboxylesterase_B_CS"/>
</dbReference>
<keyword evidence="3" id="KW-1133">Transmembrane helix</keyword>
<keyword evidence="3" id="KW-0812">Transmembrane</keyword>
<dbReference type="Proteomes" id="UP000887116">
    <property type="component" value="Unassembled WGS sequence"/>
</dbReference>
<evidence type="ECO:0000256" key="3">
    <source>
        <dbReference type="SAM" id="Phobius"/>
    </source>
</evidence>
<evidence type="ECO:0000256" key="2">
    <source>
        <dbReference type="SAM" id="MobiDB-lite"/>
    </source>
</evidence>
<dbReference type="Gene3D" id="3.40.50.1820">
    <property type="entry name" value="alpha/beta hydrolase"/>
    <property type="match status" value="1"/>
</dbReference>
<feature type="compositionally biased region" description="Basic residues" evidence="2">
    <location>
        <begin position="330"/>
        <end position="342"/>
    </location>
</feature>
<dbReference type="InterPro" id="IPR029058">
    <property type="entry name" value="AB_hydrolase_fold"/>
</dbReference>
<evidence type="ECO:0000259" key="4">
    <source>
        <dbReference type="Pfam" id="PF00135"/>
    </source>
</evidence>
<dbReference type="InterPro" id="IPR050309">
    <property type="entry name" value="Type-B_Carboxylest/Lipase"/>
</dbReference>
<protein>
    <submittedName>
        <fullName evidence="5">Fumonisin B1 esterase</fullName>
    </submittedName>
</protein>
<accession>A0A8X6IDJ8</accession>
<organism evidence="5 6">
    <name type="scientific">Trichonephila clavata</name>
    <name type="common">Joro spider</name>
    <name type="synonym">Nephila clavata</name>
    <dbReference type="NCBI Taxonomy" id="2740835"/>
    <lineage>
        <taxon>Eukaryota</taxon>
        <taxon>Metazoa</taxon>
        <taxon>Ecdysozoa</taxon>
        <taxon>Arthropoda</taxon>
        <taxon>Chelicerata</taxon>
        <taxon>Arachnida</taxon>
        <taxon>Araneae</taxon>
        <taxon>Araneomorphae</taxon>
        <taxon>Entelegynae</taxon>
        <taxon>Araneoidea</taxon>
        <taxon>Nephilidae</taxon>
        <taxon>Trichonephila</taxon>
    </lineage>
</organism>
<dbReference type="OrthoDB" id="6422238at2759"/>
<feature type="domain" description="Carboxylesterase type B" evidence="4">
    <location>
        <begin position="120"/>
        <end position="305"/>
    </location>
</feature>
<keyword evidence="3" id="KW-0472">Membrane</keyword>
<comment type="caution">
    <text evidence="5">The sequence shown here is derived from an EMBL/GenBank/DDBJ whole genome shotgun (WGS) entry which is preliminary data.</text>
</comment>
<dbReference type="InterPro" id="IPR002018">
    <property type="entry name" value="CarbesteraseB"/>
</dbReference>
<dbReference type="SUPFAM" id="SSF53474">
    <property type="entry name" value="alpha/beta-Hydrolases"/>
    <property type="match status" value="1"/>
</dbReference>
<keyword evidence="6" id="KW-1185">Reference proteome</keyword>
<dbReference type="AlphaFoldDB" id="A0A8X6IDJ8"/>
<name>A0A8X6IDJ8_TRICU</name>
<reference evidence="5" key="1">
    <citation type="submission" date="2020-07" db="EMBL/GenBank/DDBJ databases">
        <title>Multicomponent nature underlies the extraordinary mechanical properties of spider dragline silk.</title>
        <authorList>
            <person name="Kono N."/>
            <person name="Nakamura H."/>
            <person name="Mori M."/>
            <person name="Yoshida Y."/>
            <person name="Ohtoshi R."/>
            <person name="Malay A.D."/>
            <person name="Moran D.A.P."/>
            <person name="Tomita M."/>
            <person name="Numata K."/>
            <person name="Arakawa K."/>
        </authorList>
    </citation>
    <scope>NUCLEOTIDE SEQUENCE</scope>
</reference>
<dbReference type="EMBL" id="BMAO01025454">
    <property type="protein sequence ID" value="GFR02730.1"/>
    <property type="molecule type" value="Genomic_DNA"/>
</dbReference>
<gene>
    <name evidence="5" type="primary">fumD</name>
    <name evidence="5" type="ORF">TNCT_398361</name>
</gene>
<dbReference type="Pfam" id="PF00135">
    <property type="entry name" value="COesterase"/>
    <property type="match status" value="1"/>
</dbReference>
<dbReference type="PROSITE" id="PS00941">
    <property type="entry name" value="CARBOXYLESTERASE_B_2"/>
    <property type="match status" value="1"/>
</dbReference>
<evidence type="ECO:0000313" key="5">
    <source>
        <dbReference type="EMBL" id="GFR02730.1"/>
    </source>
</evidence>
<feature type="region of interest" description="Disordered" evidence="2">
    <location>
        <begin position="301"/>
        <end position="342"/>
    </location>
</feature>